<dbReference type="Gene3D" id="3.90.1300.10">
    <property type="entry name" value="Amidase signature (AS) domain"/>
    <property type="match status" value="1"/>
</dbReference>
<evidence type="ECO:0000256" key="1">
    <source>
        <dbReference type="SAM" id="MobiDB-lite"/>
    </source>
</evidence>
<dbReference type="InterPro" id="IPR036928">
    <property type="entry name" value="AS_sf"/>
</dbReference>
<feature type="region of interest" description="Disordered" evidence="1">
    <location>
        <begin position="137"/>
        <end position="158"/>
    </location>
</feature>
<evidence type="ECO:0000313" key="3">
    <source>
        <dbReference type="EMBL" id="MBR0649644.1"/>
    </source>
</evidence>
<name>A0ABS5EF52_9PROT</name>
<evidence type="ECO:0000259" key="2">
    <source>
        <dbReference type="Pfam" id="PF01425"/>
    </source>
</evidence>
<dbReference type="PANTHER" id="PTHR11895:SF151">
    <property type="entry name" value="GLUTAMYL-TRNA(GLN) AMIDOTRANSFERASE SUBUNIT A"/>
    <property type="match status" value="1"/>
</dbReference>
<dbReference type="Proteomes" id="UP000698752">
    <property type="component" value="Unassembled WGS sequence"/>
</dbReference>
<feature type="domain" description="Amidase" evidence="2">
    <location>
        <begin position="37"/>
        <end position="452"/>
    </location>
</feature>
<dbReference type="PANTHER" id="PTHR11895">
    <property type="entry name" value="TRANSAMIDASE"/>
    <property type="match status" value="1"/>
</dbReference>
<comment type="caution">
    <text evidence="3">The sequence shown here is derived from an EMBL/GenBank/DDBJ whole genome shotgun (WGS) entry which is preliminary data.</text>
</comment>
<protein>
    <submittedName>
        <fullName evidence="3">Amidase</fullName>
    </submittedName>
</protein>
<proteinExistence type="predicted"/>
<dbReference type="Pfam" id="PF01425">
    <property type="entry name" value="Amidase"/>
    <property type="match status" value="1"/>
</dbReference>
<dbReference type="SUPFAM" id="SSF75304">
    <property type="entry name" value="Amidase signature (AS) enzymes"/>
    <property type="match status" value="1"/>
</dbReference>
<gene>
    <name evidence="3" type="ORF">GXW78_08225</name>
</gene>
<dbReference type="InterPro" id="IPR023631">
    <property type="entry name" value="Amidase_dom"/>
</dbReference>
<reference evidence="4" key="1">
    <citation type="journal article" date="2021" name="Syst. Appl. Microbiol.">
        <title>Roseomonas hellenica sp. nov., isolated from roots of wild-growing Alkanna tinctoria.</title>
        <authorList>
            <person name="Rat A."/>
            <person name="Naranjo H.D."/>
            <person name="Lebbe L."/>
            <person name="Cnockaert M."/>
            <person name="Krigas N."/>
            <person name="Grigoriadou K."/>
            <person name="Maloupa E."/>
            <person name="Willems A."/>
        </authorList>
    </citation>
    <scope>NUCLEOTIDE SEQUENCE [LARGE SCALE GENOMIC DNA]</scope>
    <source>
        <strain evidence="4">LMG 31159</strain>
    </source>
</reference>
<keyword evidence="4" id="KW-1185">Reference proteome</keyword>
<dbReference type="RefSeq" id="WP_211867759.1">
    <property type="nucleotide sequence ID" value="NZ_JAAEDI010000007.1"/>
</dbReference>
<accession>A0ABS5EF52</accession>
<dbReference type="EMBL" id="JAAEDI010000007">
    <property type="protein sequence ID" value="MBR0649644.1"/>
    <property type="molecule type" value="Genomic_DNA"/>
</dbReference>
<sequence length="469" mass="49461">MDLPAPQTYSPVTFRPLTFHDAVPRFLSGEDTPRAYLERCLETIAAREPEVMAFAHLNAEGARAAADESTARHRAGVPLSPIDGLPIGIKDLYETHDMPTEMGCELYKGNRPNRDSAMVQALRAAGAVIVGKTVTTELGMSHPGPTRHPFDLRRTPGGSSSGSAAVISAGMLPVAIGSQVVGSVVRPASFNANWALKVSQGALNRGERQGYSQSTVGVHAGCPEDMWAVAVEIAKRVGGDPGAPGLFWTGETAPPAFKPRRLAVLETEGWAAAHPGAIAAFEQALDALRAAGVTVLRRGDHPLLEAFEQRASTAMEMSREVVAYESGWSVANLMRQDASKLSDSLKARFKVGNSVTLADYRMHLLRREEMRRAQAALAGEVDAFIGLAATGPAPVLGSTDGTIRGITHTTGNPAMNTASSCLGCPVVTVPIMAVDGMPVALAVSGQVHQDERATAIGRWIAGAVPPIMV</sequence>
<evidence type="ECO:0000313" key="4">
    <source>
        <dbReference type="Proteomes" id="UP000698752"/>
    </source>
</evidence>
<dbReference type="InterPro" id="IPR000120">
    <property type="entry name" value="Amidase"/>
</dbReference>
<organism evidence="3 4">
    <name type="scientific">Neoroseomonas terrae</name>
    <dbReference type="NCBI Taxonomy" id="424799"/>
    <lineage>
        <taxon>Bacteria</taxon>
        <taxon>Pseudomonadati</taxon>
        <taxon>Pseudomonadota</taxon>
        <taxon>Alphaproteobacteria</taxon>
        <taxon>Acetobacterales</taxon>
        <taxon>Acetobacteraceae</taxon>
        <taxon>Neoroseomonas</taxon>
    </lineage>
</organism>